<keyword evidence="2" id="KW-0808">Transferase</keyword>
<dbReference type="InterPro" id="IPR003447">
    <property type="entry name" value="FEMABX"/>
</dbReference>
<evidence type="ECO:0000256" key="4">
    <source>
        <dbReference type="ARBA" id="ARBA00022984"/>
    </source>
</evidence>
<dbReference type="AlphaFoldDB" id="A0A087B3I5"/>
<proteinExistence type="inferred from homology"/>
<comment type="similarity">
    <text evidence="1">Belongs to the FemABX family.</text>
</comment>
<keyword evidence="6" id="KW-0961">Cell wall biogenesis/degradation</keyword>
<dbReference type="InterPro" id="IPR038740">
    <property type="entry name" value="BioF2-like_GNAT_dom"/>
</dbReference>
<feature type="domain" description="BioF2-like acetyltransferase" evidence="8">
    <location>
        <begin position="151"/>
        <end position="282"/>
    </location>
</feature>
<evidence type="ECO:0000256" key="6">
    <source>
        <dbReference type="ARBA" id="ARBA00023316"/>
    </source>
</evidence>
<dbReference type="RefSeq" id="WP_033514836.1">
    <property type="nucleotide sequence ID" value="NZ_JGYV01000001.1"/>
</dbReference>
<evidence type="ECO:0000259" key="8">
    <source>
        <dbReference type="Pfam" id="PF13480"/>
    </source>
</evidence>
<evidence type="ECO:0000256" key="5">
    <source>
        <dbReference type="ARBA" id="ARBA00023315"/>
    </source>
</evidence>
<dbReference type="OrthoDB" id="3185680at2"/>
<dbReference type="SUPFAM" id="SSF55729">
    <property type="entry name" value="Acyl-CoA N-acyltransferases (Nat)"/>
    <property type="match status" value="1"/>
</dbReference>
<evidence type="ECO:0000256" key="3">
    <source>
        <dbReference type="ARBA" id="ARBA00022960"/>
    </source>
</evidence>
<dbReference type="PANTHER" id="PTHR36174">
    <property type="entry name" value="LIPID II:GLYCINE GLYCYLTRANSFERASE"/>
    <property type="match status" value="1"/>
</dbReference>
<evidence type="ECO:0000256" key="7">
    <source>
        <dbReference type="SAM" id="MobiDB-lite"/>
    </source>
</evidence>
<keyword evidence="3" id="KW-0133">Cell shape</keyword>
<dbReference type="InterPro" id="IPR050644">
    <property type="entry name" value="PG_Glycine_Bridge_Synth"/>
</dbReference>
<keyword evidence="10" id="KW-1185">Reference proteome</keyword>
<keyword evidence="4" id="KW-0573">Peptidoglycan synthesis</keyword>
<feature type="region of interest" description="Disordered" evidence="7">
    <location>
        <begin position="330"/>
        <end position="350"/>
    </location>
</feature>
<dbReference type="Pfam" id="PF13480">
    <property type="entry name" value="Acetyltransf_6"/>
    <property type="match status" value="1"/>
</dbReference>
<dbReference type="InterPro" id="IPR016181">
    <property type="entry name" value="Acyl_CoA_acyltransferase"/>
</dbReference>
<sequence>MIAIERVTPAAMEREAQEHGIDLPIEQTAVWADFQAGVKDRAPWGSLLIRNGSHLVAVISLIDMETHGYHYLRSVHGPAWVTRPGKQLERDVVKALADFVHTHDRKVVFLRIDTWDDQGTHPVLSTVPYNETVVLDITGGDDAILSRMKRRGRRDVRKALRESPAEIADETEQAAQDFAPYYQVMVDTANRDGFTPAPMSDYTDMIKALGPEHCRVYAGRIDGKVVAWAIVTTHGKTAVYYYASMLTEVKRQHVPDKLLYFAACDLGAAGYERLDLMGIGNDFAPSLKSLNGFKTKFSEGTVHLAAGRDVPLRKAFYHALLAAQDVRKALHGKPRKEQPAKKDTASKPVK</sequence>
<evidence type="ECO:0000313" key="9">
    <source>
        <dbReference type="EMBL" id="KFI65585.1"/>
    </source>
</evidence>
<reference evidence="9 10" key="1">
    <citation type="submission" date="2014-03" db="EMBL/GenBank/DDBJ databases">
        <title>Genomics of Bifidobacteria.</title>
        <authorList>
            <person name="Ventura M."/>
            <person name="Milani C."/>
            <person name="Lugli G.A."/>
        </authorList>
    </citation>
    <scope>NUCLEOTIDE SEQUENCE [LARGE SCALE GENOMIC DNA]</scope>
    <source>
        <strain evidence="9 10">LMG 10738</strain>
    </source>
</reference>
<dbReference type="GO" id="GO:0016755">
    <property type="term" value="F:aminoacyltransferase activity"/>
    <property type="evidence" value="ECO:0007669"/>
    <property type="project" value="InterPro"/>
</dbReference>
<dbReference type="EMBL" id="JGYV01000001">
    <property type="protein sequence ID" value="KFI65585.1"/>
    <property type="molecule type" value="Genomic_DNA"/>
</dbReference>
<dbReference type="GO" id="GO:0071555">
    <property type="term" value="P:cell wall organization"/>
    <property type="evidence" value="ECO:0007669"/>
    <property type="project" value="UniProtKB-KW"/>
</dbReference>
<gene>
    <name evidence="9" type="ORF">BCUN_0078</name>
</gene>
<dbReference type="GO" id="GO:0008360">
    <property type="term" value="P:regulation of cell shape"/>
    <property type="evidence" value="ECO:0007669"/>
    <property type="project" value="UniProtKB-KW"/>
</dbReference>
<name>A0A087B3I5_9BIFI</name>
<evidence type="ECO:0000313" key="10">
    <source>
        <dbReference type="Proteomes" id="UP000029067"/>
    </source>
</evidence>
<accession>A0A087B3I5</accession>
<dbReference type="GO" id="GO:0009252">
    <property type="term" value="P:peptidoglycan biosynthetic process"/>
    <property type="evidence" value="ECO:0007669"/>
    <property type="project" value="UniProtKB-KW"/>
</dbReference>
<dbReference type="PANTHER" id="PTHR36174:SF1">
    <property type="entry name" value="LIPID II:GLYCINE GLYCYLTRANSFERASE"/>
    <property type="match status" value="1"/>
</dbReference>
<dbReference type="STRING" id="1688.BCUN_0078"/>
<evidence type="ECO:0000256" key="2">
    <source>
        <dbReference type="ARBA" id="ARBA00022679"/>
    </source>
</evidence>
<dbReference type="PROSITE" id="PS51191">
    <property type="entry name" value="FEMABX"/>
    <property type="match status" value="1"/>
</dbReference>
<keyword evidence="5" id="KW-0012">Acyltransferase</keyword>
<organism evidence="9 10">
    <name type="scientific">Bifidobacterium cuniculi</name>
    <dbReference type="NCBI Taxonomy" id="1688"/>
    <lineage>
        <taxon>Bacteria</taxon>
        <taxon>Bacillati</taxon>
        <taxon>Actinomycetota</taxon>
        <taxon>Actinomycetes</taxon>
        <taxon>Bifidobacteriales</taxon>
        <taxon>Bifidobacteriaceae</taxon>
        <taxon>Bifidobacterium</taxon>
    </lineage>
</organism>
<comment type="caution">
    <text evidence="9">The sequence shown here is derived from an EMBL/GenBank/DDBJ whole genome shotgun (WGS) entry which is preliminary data.</text>
</comment>
<dbReference type="eggNOG" id="COG2348">
    <property type="taxonomic scope" value="Bacteria"/>
</dbReference>
<dbReference type="Proteomes" id="UP000029067">
    <property type="component" value="Unassembled WGS sequence"/>
</dbReference>
<dbReference type="Gene3D" id="3.40.630.30">
    <property type="match status" value="1"/>
</dbReference>
<protein>
    <submittedName>
        <fullName evidence="9">Methicillin resistance protein</fullName>
    </submittedName>
</protein>
<evidence type="ECO:0000256" key="1">
    <source>
        <dbReference type="ARBA" id="ARBA00009943"/>
    </source>
</evidence>
<feature type="compositionally biased region" description="Basic and acidic residues" evidence="7">
    <location>
        <begin position="335"/>
        <end position="350"/>
    </location>
</feature>